<protein>
    <submittedName>
        <fullName evidence="2">Uncharacterized protein</fullName>
    </submittedName>
</protein>
<dbReference type="Proteomes" id="UP000183365">
    <property type="component" value="Unassembled WGS sequence"/>
</dbReference>
<keyword evidence="1" id="KW-1133">Transmembrane helix</keyword>
<gene>
    <name evidence="2" type="ORF">HGUI_03933</name>
</gene>
<sequence>MNNTPPGLYPIEYKVIKFLAYYVPFLKNYLYDKLSARITLGLLFLGTLSIINEVFITIDMFFLSKATYSELKKVKNLEDLLDHELLVDPKYFAKEIEDGVEQFESMENFFKKPVHVSHVSVFCAIINGKDKYQPIVNRPLKFDFEFAPEDFETSKYSPDYGCNLYHLKTKIYHFFKDSNTYKELDKSGNYDLSKLSISKSIHLYNSKDEAMNNDKLNELPLCFLKIESGDRLKCEIIIE</sequence>
<feature type="transmembrane region" description="Helical" evidence="1">
    <location>
        <begin position="38"/>
        <end position="63"/>
    </location>
</feature>
<evidence type="ECO:0000256" key="1">
    <source>
        <dbReference type="SAM" id="Phobius"/>
    </source>
</evidence>
<proteinExistence type="predicted"/>
<evidence type="ECO:0000313" key="3">
    <source>
        <dbReference type="Proteomes" id="UP000183365"/>
    </source>
</evidence>
<dbReference type="OrthoDB" id="4041975at2759"/>
<dbReference type="GO" id="GO:0006696">
    <property type="term" value="P:ergosterol biosynthetic process"/>
    <property type="evidence" value="ECO:0007669"/>
    <property type="project" value="EnsemblFungi"/>
</dbReference>
<keyword evidence="1" id="KW-0472">Membrane</keyword>
<dbReference type="AlphaFoldDB" id="A0A1L0B7C7"/>
<dbReference type="GO" id="GO:0006879">
    <property type="term" value="P:intracellular iron ion homeostasis"/>
    <property type="evidence" value="ECO:0007669"/>
    <property type="project" value="EnsemblFungi"/>
</dbReference>
<keyword evidence="1" id="KW-0812">Transmembrane</keyword>
<dbReference type="VEuPathDB" id="FungiDB:HGUI_03933"/>
<reference evidence="3" key="1">
    <citation type="submission" date="2016-11" db="EMBL/GenBank/DDBJ databases">
        <authorList>
            <person name="Guldener U."/>
        </authorList>
    </citation>
    <scope>NUCLEOTIDE SEQUENCE [LARGE SCALE GENOMIC DNA]</scope>
</reference>
<dbReference type="EMBL" id="FQNF01000139">
    <property type="protein sequence ID" value="SGZ41732.1"/>
    <property type="molecule type" value="Genomic_DNA"/>
</dbReference>
<keyword evidence="3" id="KW-1185">Reference proteome</keyword>
<name>A0A1L0B7C7_9ASCO</name>
<evidence type="ECO:0000313" key="2">
    <source>
        <dbReference type="EMBL" id="SGZ41732.1"/>
    </source>
</evidence>
<dbReference type="GO" id="GO:0007005">
    <property type="term" value="P:mitochondrion organization"/>
    <property type="evidence" value="ECO:0007669"/>
    <property type="project" value="EnsemblFungi"/>
</dbReference>
<organism evidence="2 3">
    <name type="scientific">Hanseniaspora guilliermondii</name>
    <dbReference type="NCBI Taxonomy" id="56406"/>
    <lineage>
        <taxon>Eukaryota</taxon>
        <taxon>Fungi</taxon>
        <taxon>Dikarya</taxon>
        <taxon>Ascomycota</taxon>
        <taxon>Saccharomycotina</taxon>
        <taxon>Saccharomycetes</taxon>
        <taxon>Saccharomycodales</taxon>
        <taxon>Saccharomycodaceae</taxon>
        <taxon>Hanseniaspora</taxon>
    </lineage>
</organism>
<accession>A0A1L0B7C7</accession>